<name>A0ABY7W0D7_9BACT</name>
<dbReference type="InterPro" id="IPR005181">
    <property type="entry name" value="SASA"/>
</dbReference>
<keyword evidence="4" id="KW-1185">Reference proteome</keyword>
<feature type="domain" description="Sialate O-acetylesterase" evidence="2">
    <location>
        <begin position="102"/>
        <end position="313"/>
    </location>
</feature>
<dbReference type="Gene3D" id="2.60.40.10">
    <property type="entry name" value="Immunoglobulins"/>
    <property type="match status" value="1"/>
</dbReference>
<dbReference type="PANTHER" id="PTHR22901">
    <property type="entry name" value="SIALATE O-ACETYLESTERASE"/>
    <property type="match status" value="1"/>
</dbReference>
<organism evidence="3 4">
    <name type="scientific">Lentisphaera profundi</name>
    <dbReference type="NCBI Taxonomy" id="1658616"/>
    <lineage>
        <taxon>Bacteria</taxon>
        <taxon>Pseudomonadati</taxon>
        <taxon>Lentisphaerota</taxon>
        <taxon>Lentisphaeria</taxon>
        <taxon>Lentisphaerales</taxon>
        <taxon>Lentisphaeraceae</taxon>
        <taxon>Lentisphaera</taxon>
    </lineage>
</organism>
<dbReference type="SUPFAM" id="SSF52266">
    <property type="entry name" value="SGNH hydrolase"/>
    <property type="match status" value="1"/>
</dbReference>
<gene>
    <name evidence="3" type="ORF">PQO03_18085</name>
</gene>
<sequence length="440" mass="49359">MFKITTFVFLFSLTLVSNLLAEIKLPPVLDDNMILQRGKEIAVWGSSLAGEEITVSFAGEKVTTKADEKGNWKVALPAQKVNAKSQEMRINNITLKNILIGDVWIGSGQSNMAWPLQQTDNSKEAIAAAKYPNIRLLNRNKDKAWSECNPESVKQFSGVLYYFGRKLHKELDVPIGLINASVGGSPIETWLLKKGHHYNKFIKPLHDFPIKGFTWYQGETNAITKTGLAYYDKQKDLIEGWRNKWNDQSLPFYFVQIAPCNHPKYAGQQPAIWEAQCKSLSIPKTGMVVVTDIGNVKNIHPRNKLDVGERLARWALAKDYGKKVVFSGPLYKSMKISGSKIILSFEYTDGELVSRDGKELNEFQIAGDDGKYVPAKAEIRGDTVIVESADIKKPKNVRFGWHQFANPNLMNKSGLPASPFHTDNWKGSLGFLKGKPTLQK</sequence>
<evidence type="ECO:0000313" key="4">
    <source>
        <dbReference type="Proteomes" id="UP001214250"/>
    </source>
</evidence>
<reference evidence="3 4" key="1">
    <citation type="submission" date="2023-02" db="EMBL/GenBank/DDBJ databases">
        <title>Genome sequence of Lentisphaera profundi SAORIC-696.</title>
        <authorList>
            <person name="Kim e."/>
            <person name="Cho J.-C."/>
            <person name="Choi A."/>
            <person name="Kang I."/>
        </authorList>
    </citation>
    <scope>NUCLEOTIDE SEQUENCE [LARGE SCALE GENOMIC DNA]</scope>
    <source>
        <strain evidence="3 4">SAORIC-696</strain>
    </source>
</reference>
<evidence type="ECO:0000259" key="2">
    <source>
        <dbReference type="Pfam" id="PF03629"/>
    </source>
</evidence>
<dbReference type="InterPro" id="IPR013783">
    <property type="entry name" value="Ig-like_fold"/>
</dbReference>
<keyword evidence="1" id="KW-0378">Hydrolase</keyword>
<evidence type="ECO:0000256" key="1">
    <source>
        <dbReference type="ARBA" id="ARBA00022801"/>
    </source>
</evidence>
<dbReference type="RefSeq" id="WP_274152307.1">
    <property type="nucleotide sequence ID" value="NZ_CP117812.1"/>
</dbReference>
<dbReference type="Pfam" id="PF03629">
    <property type="entry name" value="SASA"/>
    <property type="match status" value="1"/>
</dbReference>
<dbReference type="Proteomes" id="UP001214250">
    <property type="component" value="Chromosome 2"/>
</dbReference>
<dbReference type="EMBL" id="CP117812">
    <property type="protein sequence ID" value="WDE97738.1"/>
    <property type="molecule type" value="Genomic_DNA"/>
</dbReference>
<proteinExistence type="predicted"/>
<dbReference type="Gene3D" id="3.40.50.1110">
    <property type="entry name" value="SGNH hydrolase"/>
    <property type="match status" value="1"/>
</dbReference>
<evidence type="ECO:0000313" key="3">
    <source>
        <dbReference type="EMBL" id="WDE97738.1"/>
    </source>
</evidence>
<dbReference type="InterPro" id="IPR036514">
    <property type="entry name" value="SGNH_hydro_sf"/>
</dbReference>
<accession>A0ABY7W0D7</accession>
<dbReference type="InterPro" id="IPR039329">
    <property type="entry name" value="SIAE"/>
</dbReference>
<dbReference type="PANTHER" id="PTHR22901:SF0">
    <property type="entry name" value="SIALATE O-ACETYLESTERASE"/>
    <property type="match status" value="1"/>
</dbReference>
<protein>
    <submittedName>
        <fullName evidence="3">Sialate O-acetylesterase</fullName>
    </submittedName>
</protein>